<dbReference type="EMBL" id="CAJOBJ010336854">
    <property type="protein sequence ID" value="CAF5190001.1"/>
    <property type="molecule type" value="Genomic_DNA"/>
</dbReference>
<keyword evidence="1" id="KW-0694">RNA-binding</keyword>
<comment type="caution">
    <text evidence="3">The sequence shown here is derived from an EMBL/GenBank/DDBJ whole genome shotgun (WGS) entry which is preliminary data.</text>
</comment>
<dbReference type="Proteomes" id="UP000681967">
    <property type="component" value="Unassembled WGS sequence"/>
</dbReference>
<accession>A0A8S3F175</accession>
<gene>
    <name evidence="3" type="ORF">BYL167_LOCUS63924</name>
    <name evidence="4" type="ORF">GIL414_LOCUS72645</name>
    <name evidence="5" type="ORF">SMN809_LOCUS76758</name>
</gene>
<protein>
    <recommendedName>
        <fullName evidence="2">DRBM domain-containing protein</fullName>
    </recommendedName>
</protein>
<dbReference type="InterPro" id="IPR051740">
    <property type="entry name" value="DRBM-containing_protein"/>
</dbReference>
<proteinExistence type="predicted"/>
<dbReference type="GO" id="GO:0098964">
    <property type="term" value="P:anterograde dendritic transport of messenger ribonucleoprotein complex"/>
    <property type="evidence" value="ECO:0007669"/>
    <property type="project" value="TreeGrafter"/>
</dbReference>
<dbReference type="PROSITE" id="PS50137">
    <property type="entry name" value="DS_RBD"/>
    <property type="match status" value="1"/>
</dbReference>
<dbReference type="GO" id="GO:0032839">
    <property type="term" value="C:dendrite cytoplasm"/>
    <property type="evidence" value="ECO:0007669"/>
    <property type="project" value="GOC"/>
</dbReference>
<dbReference type="EMBL" id="CAJOBI010335649">
    <property type="protein sequence ID" value="CAF5205432.1"/>
    <property type="molecule type" value="Genomic_DNA"/>
</dbReference>
<dbReference type="GO" id="GO:0007281">
    <property type="term" value="P:germ cell development"/>
    <property type="evidence" value="ECO:0007669"/>
    <property type="project" value="TreeGrafter"/>
</dbReference>
<dbReference type="GO" id="GO:0010494">
    <property type="term" value="C:cytoplasmic stress granule"/>
    <property type="evidence" value="ECO:0007669"/>
    <property type="project" value="TreeGrafter"/>
</dbReference>
<dbReference type="SUPFAM" id="SSF54768">
    <property type="entry name" value="dsRNA-binding domain-like"/>
    <property type="match status" value="1"/>
</dbReference>
<dbReference type="GO" id="GO:0003729">
    <property type="term" value="F:mRNA binding"/>
    <property type="evidence" value="ECO:0007669"/>
    <property type="project" value="TreeGrafter"/>
</dbReference>
<dbReference type="GO" id="GO:0043025">
    <property type="term" value="C:neuronal cell body"/>
    <property type="evidence" value="ECO:0007669"/>
    <property type="project" value="TreeGrafter"/>
</dbReference>
<organism evidence="3 6">
    <name type="scientific">Rotaria magnacalcarata</name>
    <dbReference type="NCBI Taxonomy" id="392030"/>
    <lineage>
        <taxon>Eukaryota</taxon>
        <taxon>Metazoa</taxon>
        <taxon>Spiralia</taxon>
        <taxon>Gnathifera</taxon>
        <taxon>Rotifera</taxon>
        <taxon>Eurotatoria</taxon>
        <taxon>Bdelloidea</taxon>
        <taxon>Philodinida</taxon>
        <taxon>Philodinidae</taxon>
        <taxon>Rotaria</taxon>
    </lineage>
</organism>
<dbReference type="AlphaFoldDB" id="A0A8S3F175"/>
<dbReference type="GO" id="GO:0035418">
    <property type="term" value="P:protein localization to synapse"/>
    <property type="evidence" value="ECO:0007669"/>
    <property type="project" value="TreeGrafter"/>
</dbReference>
<feature type="non-terminal residue" evidence="3">
    <location>
        <position position="107"/>
    </location>
</feature>
<evidence type="ECO:0000256" key="1">
    <source>
        <dbReference type="PROSITE-ProRule" id="PRU00266"/>
    </source>
</evidence>
<dbReference type="Proteomes" id="UP000676336">
    <property type="component" value="Unassembled WGS sequence"/>
</dbReference>
<evidence type="ECO:0000313" key="6">
    <source>
        <dbReference type="Proteomes" id="UP000681967"/>
    </source>
</evidence>
<dbReference type="Proteomes" id="UP000681720">
    <property type="component" value="Unassembled WGS sequence"/>
</dbReference>
<feature type="domain" description="DRBM" evidence="2">
    <location>
        <begin position="9"/>
        <end position="76"/>
    </location>
</feature>
<evidence type="ECO:0000259" key="2">
    <source>
        <dbReference type="PROSITE" id="PS50137"/>
    </source>
</evidence>
<dbReference type="GO" id="GO:0003725">
    <property type="term" value="F:double-stranded RNA binding"/>
    <property type="evidence" value="ECO:0007669"/>
    <property type="project" value="TreeGrafter"/>
</dbReference>
<name>A0A8S3F175_9BILA</name>
<evidence type="ECO:0000313" key="3">
    <source>
        <dbReference type="EMBL" id="CAF5097494.1"/>
    </source>
</evidence>
<dbReference type="Gene3D" id="3.30.160.20">
    <property type="match status" value="1"/>
</dbReference>
<evidence type="ECO:0000313" key="5">
    <source>
        <dbReference type="EMBL" id="CAF5205432.1"/>
    </source>
</evidence>
<dbReference type="InterPro" id="IPR014720">
    <property type="entry name" value="dsRBD_dom"/>
</dbReference>
<dbReference type="Pfam" id="PF00035">
    <property type="entry name" value="dsrm"/>
    <property type="match status" value="1"/>
</dbReference>
<dbReference type="GO" id="GO:0005886">
    <property type="term" value="C:plasma membrane"/>
    <property type="evidence" value="ECO:0007669"/>
    <property type="project" value="TreeGrafter"/>
</dbReference>
<reference evidence="3" key="1">
    <citation type="submission" date="2021-02" db="EMBL/GenBank/DDBJ databases">
        <authorList>
            <person name="Nowell W R."/>
        </authorList>
    </citation>
    <scope>NUCLEOTIDE SEQUENCE</scope>
</reference>
<dbReference type="SMART" id="SM00358">
    <property type="entry name" value="DSRM"/>
    <property type="match status" value="1"/>
</dbReference>
<dbReference type="PANTHER" id="PTHR46054:SF3">
    <property type="entry name" value="MATERNAL EFFECT PROTEIN STAUFEN"/>
    <property type="match status" value="1"/>
</dbReference>
<evidence type="ECO:0000313" key="4">
    <source>
        <dbReference type="EMBL" id="CAF5190001.1"/>
    </source>
</evidence>
<sequence>MQQDQLKISPLKAINDLARENKIVAEYQLEKESGPAHAKVYSVRLRLGDKEYVGSDRSIKLAQRAAAQIALNDQTHLLSKDKSDKGINLSKHPTVTLNAWAAQNHIP</sequence>
<dbReference type="GO" id="GO:0008298">
    <property type="term" value="P:intracellular mRNA localization"/>
    <property type="evidence" value="ECO:0007669"/>
    <property type="project" value="TreeGrafter"/>
</dbReference>
<dbReference type="PANTHER" id="PTHR46054">
    <property type="entry name" value="MATERNAL EFFECT PROTEIN STAUFEN"/>
    <property type="match status" value="1"/>
</dbReference>
<dbReference type="EMBL" id="CAJOBH010237670">
    <property type="protein sequence ID" value="CAF5097494.1"/>
    <property type="molecule type" value="Genomic_DNA"/>
</dbReference>